<gene>
    <name evidence="2" type="ORF">CPELLU_LOCUS12356</name>
</gene>
<evidence type="ECO:0000313" key="3">
    <source>
        <dbReference type="Proteomes" id="UP000789759"/>
    </source>
</evidence>
<sequence>MENKHAKCSGKATCERCKLRNLECTFIDSGKKRGPKMNDKHPAQVYSPNGSENDFDGTSTLSSAIPNAMQGHASTLSSSIGYPQQQPDNINEITIYSDPYEERNISTFQELYPFSYQAHKFDILPQSCDADSSDIKK</sequence>
<comment type="caution">
    <text evidence="2">The sequence shown here is derived from an EMBL/GenBank/DDBJ whole genome shotgun (WGS) entry which is preliminary data.</text>
</comment>
<feature type="region of interest" description="Disordered" evidence="1">
    <location>
        <begin position="30"/>
        <end position="64"/>
    </location>
</feature>
<proteinExistence type="predicted"/>
<feature type="compositionally biased region" description="Polar residues" evidence="1">
    <location>
        <begin position="46"/>
        <end position="64"/>
    </location>
</feature>
<dbReference type="OrthoDB" id="2123952at2759"/>
<reference evidence="2" key="1">
    <citation type="submission" date="2021-06" db="EMBL/GenBank/DDBJ databases">
        <authorList>
            <person name="Kallberg Y."/>
            <person name="Tangrot J."/>
            <person name="Rosling A."/>
        </authorList>
    </citation>
    <scope>NUCLEOTIDE SEQUENCE</scope>
    <source>
        <strain evidence="2">FL966</strain>
    </source>
</reference>
<dbReference type="Proteomes" id="UP000789759">
    <property type="component" value="Unassembled WGS sequence"/>
</dbReference>
<accession>A0A9N9HY14</accession>
<dbReference type="AlphaFoldDB" id="A0A9N9HY14"/>
<organism evidence="2 3">
    <name type="scientific">Cetraspora pellucida</name>
    <dbReference type="NCBI Taxonomy" id="1433469"/>
    <lineage>
        <taxon>Eukaryota</taxon>
        <taxon>Fungi</taxon>
        <taxon>Fungi incertae sedis</taxon>
        <taxon>Mucoromycota</taxon>
        <taxon>Glomeromycotina</taxon>
        <taxon>Glomeromycetes</taxon>
        <taxon>Diversisporales</taxon>
        <taxon>Gigasporaceae</taxon>
        <taxon>Cetraspora</taxon>
    </lineage>
</organism>
<evidence type="ECO:0000256" key="1">
    <source>
        <dbReference type="SAM" id="MobiDB-lite"/>
    </source>
</evidence>
<protein>
    <submittedName>
        <fullName evidence="2">21374_t:CDS:1</fullName>
    </submittedName>
</protein>
<evidence type="ECO:0000313" key="2">
    <source>
        <dbReference type="EMBL" id="CAG8711615.1"/>
    </source>
</evidence>
<name>A0A9N9HY14_9GLOM</name>
<dbReference type="EMBL" id="CAJVQA010011878">
    <property type="protein sequence ID" value="CAG8711615.1"/>
    <property type="molecule type" value="Genomic_DNA"/>
</dbReference>
<keyword evidence="3" id="KW-1185">Reference proteome</keyword>